<dbReference type="GO" id="GO:0016973">
    <property type="term" value="P:poly(A)+ mRNA export from nucleus"/>
    <property type="evidence" value="ECO:0007669"/>
    <property type="project" value="TreeGrafter"/>
</dbReference>
<feature type="compositionally biased region" description="Basic and acidic residues" evidence="6">
    <location>
        <begin position="373"/>
        <end position="382"/>
    </location>
</feature>
<dbReference type="InterPro" id="IPR000571">
    <property type="entry name" value="Znf_CCCH"/>
</dbReference>
<name>A0A8C3VH95_CATUS</name>
<keyword evidence="4 5" id="KW-0862">Zinc</keyword>
<dbReference type="FunFam" id="4.10.1000.10:FF:000024">
    <property type="entry name" value="Zinc finger CCCH domain-containing protein 11A"/>
    <property type="match status" value="1"/>
</dbReference>
<sequence>SLFQGDSCSFRHCEAALGSETVCTLWQEGRCFRNVCRFRHMEIDKKRSEIACYWENQPGGCQKHNCAFHHTKGRYVDGLFLPPSKTTLPSPPEAAEDEVKMVQLQQNKLSVQSNPSPQLRGVMKVENSENVPSPTHPPVVINAADDDEDDDGEKYFLNPTCSGVFNLWARFIPNILGRISPPFPELSVLPEDNLNFGIKTLEEIKLKKLKEKAKKQGEGPSGVAVDPLQARSIPVPEKENVRTVLRTVTLSSKEAGLVFVPTDKAAKPIEEIRVKTLEEIRLERANQRRGGEPPKMPGEGRKAEDPNWEPDPPSHPNQTPDGSPGREKPQKGRERRRKKPRNSPAKPKVRLTPGNRTFLLQLWQAEHSWQRLGEPKGQEKFGSKPWRRSRGRRR</sequence>
<dbReference type="Pfam" id="PF15663">
    <property type="entry name" value="zf-CCCH_3"/>
    <property type="match status" value="1"/>
</dbReference>
<evidence type="ECO:0000256" key="2">
    <source>
        <dbReference type="ARBA" id="ARBA00022737"/>
    </source>
</evidence>
<dbReference type="PANTHER" id="PTHR15725:SF14">
    <property type="entry name" value="ZINC FINGER CCCH DOMAIN-CONTAINING PROTEIN 11A"/>
    <property type="match status" value="1"/>
</dbReference>
<reference evidence="8" key="3">
    <citation type="submission" date="2025-09" db="UniProtKB">
        <authorList>
            <consortium name="Ensembl"/>
        </authorList>
    </citation>
    <scope>IDENTIFICATION</scope>
</reference>
<evidence type="ECO:0000259" key="7">
    <source>
        <dbReference type="PROSITE" id="PS50103"/>
    </source>
</evidence>
<evidence type="ECO:0000256" key="1">
    <source>
        <dbReference type="ARBA" id="ARBA00022723"/>
    </source>
</evidence>
<feature type="compositionally biased region" description="Basic residues" evidence="6">
    <location>
        <begin position="385"/>
        <end position="394"/>
    </location>
</feature>
<keyword evidence="1 5" id="KW-0479">Metal-binding</keyword>
<keyword evidence="2" id="KW-0677">Repeat</keyword>
<dbReference type="PANTHER" id="PTHR15725">
    <property type="entry name" value="ZN-FINGER, C-X8-C-X5-C-X3-H TYPE-CONTAINING"/>
    <property type="match status" value="1"/>
</dbReference>
<reference evidence="8" key="1">
    <citation type="submission" date="2020-10" db="EMBL/GenBank/DDBJ databases">
        <title>Catharus ustulatus (Swainson's thrush) genome, bCatUst1, primary haplotype v2.</title>
        <authorList>
            <person name="Delmore K."/>
            <person name="Vafadar M."/>
            <person name="Formenti G."/>
            <person name="Chow W."/>
            <person name="Pelan S."/>
            <person name="Howe K."/>
            <person name="Rhie A."/>
            <person name="Mountcastle J."/>
            <person name="Haase B."/>
            <person name="Fedrigo O."/>
            <person name="Jarvis E.D."/>
        </authorList>
    </citation>
    <scope>NUCLEOTIDE SEQUENCE [LARGE SCALE GENOMIC DNA]</scope>
</reference>
<accession>A0A8C3VH95</accession>
<protein>
    <recommendedName>
        <fullName evidence="7">C3H1-type domain-containing protein</fullName>
    </recommendedName>
</protein>
<dbReference type="Proteomes" id="UP000694563">
    <property type="component" value="Chromosome 25"/>
</dbReference>
<feature type="zinc finger region" description="C3H1-type" evidence="5">
    <location>
        <begin position="17"/>
        <end position="43"/>
    </location>
</feature>
<evidence type="ECO:0000313" key="8">
    <source>
        <dbReference type="Ensembl" id="ENSCUSP00005027724.1"/>
    </source>
</evidence>
<proteinExistence type="predicted"/>
<dbReference type="Gene3D" id="4.10.1000.10">
    <property type="entry name" value="Zinc finger, CCCH-type"/>
    <property type="match status" value="1"/>
</dbReference>
<feature type="region of interest" description="Disordered" evidence="6">
    <location>
        <begin position="283"/>
        <end position="357"/>
    </location>
</feature>
<evidence type="ECO:0000256" key="5">
    <source>
        <dbReference type="PROSITE-ProRule" id="PRU00723"/>
    </source>
</evidence>
<dbReference type="PROSITE" id="PS50103">
    <property type="entry name" value="ZF_C3H1"/>
    <property type="match status" value="1"/>
</dbReference>
<dbReference type="AlphaFoldDB" id="A0A8C3VH95"/>
<keyword evidence="3 5" id="KW-0863">Zinc-finger</keyword>
<feature type="domain" description="C3H1-type" evidence="7">
    <location>
        <begin position="17"/>
        <end position="43"/>
    </location>
</feature>
<dbReference type="InterPro" id="IPR041686">
    <property type="entry name" value="Znf-CCCH_3"/>
</dbReference>
<evidence type="ECO:0000256" key="4">
    <source>
        <dbReference type="ARBA" id="ARBA00022833"/>
    </source>
</evidence>
<evidence type="ECO:0000313" key="9">
    <source>
        <dbReference type="Proteomes" id="UP000694563"/>
    </source>
</evidence>
<organism evidence="8 9">
    <name type="scientific">Catharus ustulatus</name>
    <name type="common">Russet-backed thrush</name>
    <name type="synonym">Hylocichla ustulatus</name>
    <dbReference type="NCBI Taxonomy" id="91951"/>
    <lineage>
        <taxon>Eukaryota</taxon>
        <taxon>Metazoa</taxon>
        <taxon>Chordata</taxon>
        <taxon>Craniata</taxon>
        <taxon>Vertebrata</taxon>
        <taxon>Euteleostomi</taxon>
        <taxon>Archelosauria</taxon>
        <taxon>Archosauria</taxon>
        <taxon>Dinosauria</taxon>
        <taxon>Saurischia</taxon>
        <taxon>Theropoda</taxon>
        <taxon>Coelurosauria</taxon>
        <taxon>Aves</taxon>
        <taxon>Neognathae</taxon>
        <taxon>Neoaves</taxon>
        <taxon>Telluraves</taxon>
        <taxon>Australaves</taxon>
        <taxon>Passeriformes</taxon>
        <taxon>Turdidae</taxon>
        <taxon>Catharus</taxon>
    </lineage>
</organism>
<evidence type="ECO:0000256" key="6">
    <source>
        <dbReference type="SAM" id="MobiDB-lite"/>
    </source>
</evidence>
<feature type="compositionally biased region" description="Basic and acidic residues" evidence="6">
    <location>
        <begin position="283"/>
        <end position="305"/>
    </location>
</feature>
<feature type="region of interest" description="Disordered" evidence="6">
    <location>
        <begin position="370"/>
        <end position="394"/>
    </location>
</feature>
<dbReference type="GO" id="GO:0008270">
    <property type="term" value="F:zinc ion binding"/>
    <property type="evidence" value="ECO:0007669"/>
    <property type="project" value="UniProtKB-KW"/>
</dbReference>
<keyword evidence="9" id="KW-1185">Reference proteome</keyword>
<reference evidence="8" key="2">
    <citation type="submission" date="2025-08" db="UniProtKB">
        <authorList>
            <consortium name="Ensembl"/>
        </authorList>
    </citation>
    <scope>IDENTIFICATION</scope>
</reference>
<evidence type="ECO:0000256" key="3">
    <source>
        <dbReference type="ARBA" id="ARBA00022771"/>
    </source>
</evidence>
<dbReference type="Ensembl" id="ENSCUST00005028688.1">
    <property type="protein sequence ID" value="ENSCUSP00005027724.1"/>
    <property type="gene ID" value="ENSCUSG00005017054.1"/>
</dbReference>